<evidence type="ECO:0000313" key="3">
    <source>
        <dbReference type="EMBL" id="KAF2773622.1"/>
    </source>
</evidence>
<dbReference type="PANTHER" id="PTHR12735:SF27">
    <property type="entry name" value="BOLA-LIKE PROTEIN 2"/>
    <property type="match status" value="1"/>
</dbReference>
<evidence type="ECO:0000256" key="2">
    <source>
        <dbReference type="SAM" id="MobiDB-lite"/>
    </source>
</evidence>
<feature type="compositionally biased region" description="Polar residues" evidence="2">
    <location>
        <begin position="8"/>
        <end position="21"/>
    </location>
</feature>
<gene>
    <name evidence="3" type="ORF">EJ03DRAFT_305106</name>
</gene>
<dbReference type="InterPro" id="IPR036065">
    <property type="entry name" value="BolA-like_sf"/>
</dbReference>
<dbReference type="SUPFAM" id="SSF82657">
    <property type="entry name" value="BolA-like"/>
    <property type="match status" value="1"/>
</dbReference>
<sequence>MSARTDAEATSNQASSGITPDTLTTTLKEKLEATHVDIVDLSGGCGQMFEAHIVSPQFAKKTTLARHRLVNGTLKEEIAAIHAWTPKCYTPEEWEKKAGEPR</sequence>
<dbReference type="Proteomes" id="UP000799436">
    <property type="component" value="Unassembled WGS sequence"/>
</dbReference>
<name>A0A6G1LM35_9PEZI</name>
<accession>A0A6G1LM35</accession>
<evidence type="ECO:0000313" key="4">
    <source>
        <dbReference type="Proteomes" id="UP000799436"/>
    </source>
</evidence>
<comment type="similarity">
    <text evidence="1">Belongs to the BolA/IbaG family.</text>
</comment>
<dbReference type="GO" id="GO:0005634">
    <property type="term" value="C:nucleus"/>
    <property type="evidence" value="ECO:0007669"/>
    <property type="project" value="TreeGrafter"/>
</dbReference>
<dbReference type="InterPro" id="IPR045115">
    <property type="entry name" value="BOL2"/>
</dbReference>
<keyword evidence="4" id="KW-1185">Reference proteome</keyword>
<dbReference type="PANTHER" id="PTHR12735">
    <property type="entry name" value="BOLA-LIKE PROTEIN-RELATED"/>
    <property type="match status" value="1"/>
</dbReference>
<protein>
    <submittedName>
        <fullName evidence="3">Bola-like protein</fullName>
    </submittedName>
</protein>
<feature type="region of interest" description="Disordered" evidence="2">
    <location>
        <begin position="1"/>
        <end position="21"/>
    </location>
</feature>
<dbReference type="InterPro" id="IPR002634">
    <property type="entry name" value="BolA"/>
</dbReference>
<dbReference type="EMBL" id="ML995810">
    <property type="protein sequence ID" value="KAF2773622.1"/>
    <property type="molecule type" value="Genomic_DNA"/>
</dbReference>
<dbReference type="AlphaFoldDB" id="A0A6G1LM35"/>
<dbReference type="Gene3D" id="3.10.20.90">
    <property type="entry name" value="Phosphatidylinositol 3-kinase Catalytic Subunit, Chain A, domain 1"/>
    <property type="match status" value="1"/>
</dbReference>
<dbReference type="GO" id="GO:0005829">
    <property type="term" value="C:cytosol"/>
    <property type="evidence" value="ECO:0007669"/>
    <property type="project" value="TreeGrafter"/>
</dbReference>
<evidence type="ECO:0000256" key="1">
    <source>
        <dbReference type="RuleBase" id="RU003860"/>
    </source>
</evidence>
<reference evidence="3" key="1">
    <citation type="journal article" date="2020" name="Stud. Mycol.">
        <title>101 Dothideomycetes genomes: a test case for predicting lifestyles and emergence of pathogens.</title>
        <authorList>
            <person name="Haridas S."/>
            <person name="Albert R."/>
            <person name="Binder M."/>
            <person name="Bloem J."/>
            <person name="Labutti K."/>
            <person name="Salamov A."/>
            <person name="Andreopoulos B."/>
            <person name="Baker S."/>
            <person name="Barry K."/>
            <person name="Bills G."/>
            <person name="Bluhm B."/>
            <person name="Cannon C."/>
            <person name="Castanera R."/>
            <person name="Culley D."/>
            <person name="Daum C."/>
            <person name="Ezra D."/>
            <person name="Gonzalez J."/>
            <person name="Henrissat B."/>
            <person name="Kuo A."/>
            <person name="Liang C."/>
            <person name="Lipzen A."/>
            <person name="Lutzoni F."/>
            <person name="Magnuson J."/>
            <person name="Mondo S."/>
            <person name="Nolan M."/>
            <person name="Ohm R."/>
            <person name="Pangilinan J."/>
            <person name="Park H.-J."/>
            <person name="Ramirez L."/>
            <person name="Alfaro M."/>
            <person name="Sun H."/>
            <person name="Tritt A."/>
            <person name="Yoshinaga Y."/>
            <person name="Zwiers L.-H."/>
            <person name="Turgeon B."/>
            <person name="Goodwin S."/>
            <person name="Spatafora J."/>
            <person name="Crous P."/>
            <person name="Grigoriev I."/>
        </authorList>
    </citation>
    <scope>NUCLEOTIDE SEQUENCE</scope>
    <source>
        <strain evidence="3">CBS 116005</strain>
    </source>
</reference>
<organism evidence="3 4">
    <name type="scientific">Teratosphaeria nubilosa</name>
    <dbReference type="NCBI Taxonomy" id="161662"/>
    <lineage>
        <taxon>Eukaryota</taxon>
        <taxon>Fungi</taxon>
        <taxon>Dikarya</taxon>
        <taxon>Ascomycota</taxon>
        <taxon>Pezizomycotina</taxon>
        <taxon>Dothideomycetes</taxon>
        <taxon>Dothideomycetidae</taxon>
        <taxon>Mycosphaerellales</taxon>
        <taxon>Teratosphaeriaceae</taxon>
        <taxon>Teratosphaeria</taxon>
    </lineage>
</organism>
<dbReference type="GO" id="GO:0051537">
    <property type="term" value="F:2 iron, 2 sulfur cluster binding"/>
    <property type="evidence" value="ECO:0007669"/>
    <property type="project" value="InterPro"/>
</dbReference>
<dbReference type="GO" id="GO:0051604">
    <property type="term" value="P:protein maturation"/>
    <property type="evidence" value="ECO:0007669"/>
    <property type="project" value="InterPro"/>
</dbReference>
<dbReference type="PIRSF" id="PIRSF003113">
    <property type="entry name" value="BolA"/>
    <property type="match status" value="1"/>
</dbReference>
<dbReference type="Pfam" id="PF01722">
    <property type="entry name" value="BolA"/>
    <property type="match status" value="1"/>
</dbReference>
<proteinExistence type="inferred from homology"/>
<dbReference type="OrthoDB" id="4983at2759"/>
<dbReference type="GO" id="GO:0006879">
    <property type="term" value="P:intracellular iron ion homeostasis"/>
    <property type="evidence" value="ECO:0007669"/>
    <property type="project" value="InterPro"/>
</dbReference>